<dbReference type="NCBIfam" id="TIGR02532">
    <property type="entry name" value="IV_pilin_GFxxxE"/>
    <property type="match status" value="1"/>
</dbReference>
<proteinExistence type="inferred from homology"/>
<dbReference type="InterPro" id="IPR045584">
    <property type="entry name" value="Pilin-like"/>
</dbReference>
<dbReference type="Gene3D" id="3.30.700.10">
    <property type="entry name" value="Glycoprotein, Type 4 Pilin"/>
    <property type="match status" value="1"/>
</dbReference>
<dbReference type="PANTHER" id="PTHR30093">
    <property type="entry name" value="GENERAL SECRETION PATHWAY PROTEIN G"/>
    <property type="match status" value="1"/>
</dbReference>
<dbReference type="Pfam" id="PF00114">
    <property type="entry name" value="Pilin"/>
    <property type="match status" value="1"/>
</dbReference>
<feature type="transmembrane region" description="Helical" evidence="3">
    <location>
        <begin position="12"/>
        <end position="30"/>
    </location>
</feature>
<gene>
    <name evidence="4" type="ORF">D934_13470</name>
</gene>
<dbReference type="PANTHER" id="PTHR30093:SF34">
    <property type="entry name" value="PREPILIN PEPTIDASE-DEPENDENT PROTEIN D"/>
    <property type="match status" value="1"/>
</dbReference>
<comment type="similarity">
    <text evidence="1">Belongs to the N-Me-Phe pilin family.</text>
</comment>
<dbReference type="GO" id="GO:0043107">
    <property type="term" value="P:type IV pilus-dependent motility"/>
    <property type="evidence" value="ECO:0007669"/>
    <property type="project" value="TreeGrafter"/>
</dbReference>
<dbReference type="KEGG" id="xfs:D934_13470"/>
<name>A0A060HBW2_XYLFS</name>
<dbReference type="PATRIC" id="fig|155920.8.peg.3191"/>
<dbReference type="InterPro" id="IPR001082">
    <property type="entry name" value="Pilin"/>
</dbReference>
<accession>A0A060HBW2</accession>
<reference evidence="4 5" key="1">
    <citation type="submission" date="2013-08" db="EMBL/GenBank/DDBJ databases">
        <authorList>
            <person name="Stouthamer R."/>
            <person name="Nunney L."/>
        </authorList>
    </citation>
    <scope>NUCLEOTIDE SEQUENCE [LARGE SCALE GENOMIC DNA]</scope>
    <source>
        <strain evidence="5">ann-1</strain>
    </source>
</reference>
<keyword evidence="2" id="KW-0488">Methylation</keyword>
<keyword evidence="3" id="KW-0812">Transmembrane</keyword>
<protein>
    <submittedName>
        <fullName evidence="4">Fimbrial protein</fullName>
    </submittedName>
</protein>
<dbReference type="Proteomes" id="UP000027215">
    <property type="component" value="Chromosome"/>
</dbReference>
<dbReference type="GO" id="GO:0007155">
    <property type="term" value="P:cell adhesion"/>
    <property type="evidence" value="ECO:0007669"/>
    <property type="project" value="InterPro"/>
</dbReference>
<evidence type="ECO:0000313" key="5">
    <source>
        <dbReference type="Proteomes" id="UP000027215"/>
    </source>
</evidence>
<evidence type="ECO:0000313" key="4">
    <source>
        <dbReference type="EMBL" id="AIC10851.1"/>
    </source>
</evidence>
<organism evidence="4 5">
    <name type="scientific">Xylella fastidiosa subsp. sandyi Ann-1</name>
    <dbReference type="NCBI Taxonomy" id="155920"/>
    <lineage>
        <taxon>Bacteria</taxon>
        <taxon>Pseudomonadati</taxon>
        <taxon>Pseudomonadota</taxon>
        <taxon>Gammaproteobacteria</taxon>
        <taxon>Lysobacterales</taxon>
        <taxon>Lysobacteraceae</taxon>
        <taxon>Xylella</taxon>
    </lineage>
</organism>
<dbReference type="Pfam" id="PF07963">
    <property type="entry name" value="N_methyl"/>
    <property type="match status" value="1"/>
</dbReference>
<evidence type="ECO:0000256" key="2">
    <source>
        <dbReference type="ARBA" id="ARBA00022481"/>
    </source>
</evidence>
<sequence>MKKQQGFNLIELMIVIAIIAVLAAIALPMYQNYVARSQLTAALADITPGKVQAESLIADGKGTSNASDIGLRTDTTRCGITVKVDAAGTANITCKVKGNSQVNDKTIAWDRTADNSAGTNGVNNGGVWTCSSTVTSDALRPSGCTAAK</sequence>
<dbReference type="RefSeq" id="WP_020851238.1">
    <property type="nucleotide sequence ID" value="NZ_CP006696.1"/>
</dbReference>
<dbReference type="InterPro" id="IPR012902">
    <property type="entry name" value="N_methyl_site"/>
</dbReference>
<evidence type="ECO:0000256" key="3">
    <source>
        <dbReference type="SAM" id="Phobius"/>
    </source>
</evidence>
<dbReference type="GO" id="GO:0044096">
    <property type="term" value="C:type IV pilus"/>
    <property type="evidence" value="ECO:0007669"/>
    <property type="project" value="TreeGrafter"/>
</dbReference>
<dbReference type="AlphaFoldDB" id="A0A060HBW2"/>
<evidence type="ECO:0000256" key="1">
    <source>
        <dbReference type="ARBA" id="ARBA00005233"/>
    </source>
</evidence>
<dbReference type="HOGENOM" id="CLU_091705_4_2_6"/>
<dbReference type="SUPFAM" id="SSF54523">
    <property type="entry name" value="Pili subunits"/>
    <property type="match status" value="1"/>
</dbReference>
<keyword evidence="3" id="KW-0472">Membrane</keyword>
<keyword evidence="3" id="KW-1133">Transmembrane helix</keyword>
<dbReference type="EMBL" id="CP006696">
    <property type="protein sequence ID" value="AIC10851.1"/>
    <property type="molecule type" value="Genomic_DNA"/>
</dbReference>